<dbReference type="PANTHER" id="PTHR30035">
    <property type="entry name" value="LIPOPROTEIN VACJ-RELATED"/>
    <property type="match status" value="1"/>
</dbReference>
<dbReference type="PROSITE" id="PS51257">
    <property type="entry name" value="PROKAR_LIPOPROTEIN"/>
    <property type="match status" value="1"/>
</dbReference>
<organism evidence="4 5">
    <name type="scientific">Corallincola platygyrae</name>
    <dbReference type="NCBI Taxonomy" id="1193278"/>
    <lineage>
        <taxon>Bacteria</taxon>
        <taxon>Pseudomonadati</taxon>
        <taxon>Pseudomonadota</taxon>
        <taxon>Gammaproteobacteria</taxon>
        <taxon>Alteromonadales</taxon>
        <taxon>Psychromonadaceae</taxon>
        <taxon>Corallincola</taxon>
    </lineage>
</organism>
<feature type="chain" id="PRO_5047502400" evidence="3">
    <location>
        <begin position="25"/>
        <end position="249"/>
    </location>
</feature>
<reference evidence="5" key="1">
    <citation type="journal article" date="2019" name="Int. J. Syst. Evol. Microbiol.">
        <title>The Global Catalogue of Microorganisms (GCM) 10K type strain sequencing project: providing services to taxonomists for standard genome sequencing and annotation.</title>
        <authorList>
            <consortium name="The Broad Institute Genomics Platform"/>
            <consortium name="The Broad Institute Genome Sequencing Center for Infectious Disease"/>
            <person name="Wu L."/>
            <person name="Ma J."/>
        </authorList>
    </citation>
    <scope>NUCLEOTIDE SEQUENCE [LARGE SCALE GENOMIC DNA]</scope>
    <source>
        <strain evidence="5">CGMCC 1.10992</strain>
    </source>
</reference>
<dbReference type="Pfam" id="PF04333">
    <property type="entry name" value="MlaA"/>
    <property type="match status" value="1"/>
</dbReference>
<evidence type="ECO:0000256" key="1">
    <source>
        <dbReference type="ARBA" id="ARBA00010634"/>
    </source>
</evidence>
<keyword evidence="5" id="KW-1185">Reference proteome</keyword>
<proteinExistence type="inferred from homology"/>
<dbReference type="PRINTS" id="PR01805">
    <property type="entry name" value="VACJLIPOPROT"/>
</dbReference>
<evidence type="ECO:0000256" key="3">
    <source>
        <dbReference type="SAM" id="SignalP"/>
    </source>
</evidence>
<dbReference type="InterPro" id="IPR007428">
    <property type="entry name" value="MlaA"/>
</dbReference>
<comment type="similarity">
    <text evidence="1">Belongs to the MlaA family.</text>
</comment>
<dbReference type="EMBL" id="JBHUHT010000013">
    <property type="protein sequence ID" value="MFD2096737.1"/>
    <property type="molecule type" value="Genomic_DNA"/>
</dbReference>
<dbReference type="RefSeq" id="WP_345339434.1">
    <property type="nucleotide sequence ID" value="NZ_BAABLI010000009.1"/>
</dbReference>
<keyword evidence="2 3" id="KW-0732">Signal</keyword>
<sequence>MMTFKQFRNVSLAALALLLGACSATPELEADAIEPVLPLPENRADNGISNNNDPWEGFNRRAYYFNAKADEYVILPVVNGYQWITPELVQDGVTNFFSNLGEITTFMNSVLQLKGERAMTTAFRFATNTTIGLLGVWDPATKMGVYKEREDFGQTLGHWGVNSGPYLVIPLLGPSSARDGFGTLVDTLVYNAVISELGMKEEEELALALLRAIDTRKNIPFRYYGSGSAFEYEMIRFLYFRAREIAVQR</sequence>
<keyword evidence="4" id="KW-0449">Lipoprotein</keyword>
<evidence type="ECO:0000313" key="4">
    <source>
        <dbReference type="EMBL" id="MFD2096737.1"/>
    </source>
</evidence>
<name>A0ABW4XP31_9GAMM</name>
<comment type="caution">
    <text evidence="4">The sequence shown here is derived from an EMBL/GenBank/DDBJ whole genome shotgun (WGS) entry which is preliminary data.</text>
</comment>
<accession>A0ABW4XP31</accession>
<evidence type="ECO:0000313" key="5">
    <source>
        <dbReference type="Proteomes" id="UP001597380"/>
    </source>
</evidence>
<feature type="signal peptide" evidence="3">
    <location>
        <begin position="1"/>
        <end position="24"/>
    </location>
</feature>
<gene>
    <name evidence="4" type="ORF">ACFSJ3_12135</name>
</gene>
<protein>
    <submittedName>
        <fullName evidence="4">VacJ family lipoprotein</fullName>
    </submittedName>
</protein>
<evidence type="ECO:0000256" key="2">
    <source>
        <dbReference type="ARBA" id="ARBA00022729"/>
    </source>
</evidence>
<dbReference type="Proteomes" id="UP001597380">
    <property type="component" value="Unassembled WGS sequence"/>
</dbReference>
<dbReference type="PANTHER" id="PTHR30035:SF3">
    <property type="entry name" value="INTERMEMBRANE PHOSPHOLIPID TRANSPORT SYSTEM LIPOPROTEIN MLAA"/>
    <property type="match status" value="1"/>
</dbReference>